<accession>A0A834N0E1</accession>
<reference evidence="2" key="1">
    <citation type="journal article" date="2020" name="G3 (Bethesda)">
        <title>High-Quality Assemblies for Three Invasive Social Wasps from the &lt;i&gt;Vespula&lt;/i&gt; Genus.</title>
        <authorList>
            <person name="Harrop T.W.R."/>
            <person name="Guhlin J."/>
            <person name="McLaughlin G.M."/>
            <person name="Permina E."/>
            <person name="Stockwell P."/>
            <person name="Gilligan J."/>
            <person name="Le Lec M.F."/>
            <person name="Gruber M.A.M."/>
            <person name="Quinn O."/>
            <person name="Lovegrove M."/>
            <person name="Duncan E.J."/>
            <person name="Remnant E.J."/>
            <person name="Van Eeckhoven J."/>
            <person name="Graham B."/>
            <person name="Knapp R.A."/>
            <person name="Langford K.W."/>
            <person name="Kronenberg Z."/>
            <person name="Press M.O."/>
            <person name="Eacker S.M."/>
            <person name="Wilson-Rankin E.E."/>
            <person name="Purcell J."/>
            <person name="Lester P.J."/>
            <person name="Dearden P.K."/>
        </authorList>
    </citation>
    <scope>NUCLEOTIDE SEQUENCE</scope>
    <source>
        <strain evidence="2">Marl-1</strain>
    </source>
</reference>
<feature type="compositionally biased region" description="Basic and acidic residues" evidence="1">
    <location>
        <begin position="183"/>
        <end position="202"/>
    </location>
</feature>
<feature type="compositionally biased region" description="Basic and acidic residues" evidence="1">
    <location>
        <begin position="484"/>
        <end position="508"/>
    </location>
</feature>
<dbReference type="PANTHER" id="PTHR14740">
    <property type="entry name" value="CASPASE ACTIVITY AND APOPTOSIS INHIBITOR 1"/>
    <property type="match status" value="1"/>
</dbReference>
<keyword evidence="3" id="KW-1185">Reference proteome</keyword>
<feature type="compositionally biased region" description="Polar residues" evidence="1">
    <location>
        <begin position="404"/>
        <end position="414"/>
    </location>
</feature>
<feature type="region of interest" description="Disordered" evidence="1">
    <location>
        <begin position="474"/>
        <end position="522"/>
    </location>
</feature>
<dbReference type="InterPro" id="IPR038991">
    <property type="entry name" value="CAAP1"/>
</dbReference>
<feature type="compositionally biased region" description="Acidic residues" evidence="1">
    <location>
        <begin position="121"/>
        <end position="130"/>
    </location>
</feature>
<feature type="compositionally biased region" description="Low complexity" evidence="1">
    <location>
        <begin position="509"/>
        <end position="522"/>
    </location>
</feature>
<evidence type="ECO:0000313" key="2">
    <source>
        <dbReference type="EMBL" id="KAF7391190.1"/>
    </source>
</evidence>
<sequence>MSKTKKNSHSSEEFSTSYSSSSVSSDEEIDARDLKPMKDYLSNRRELARQLFKSVKPEKIRMMLPQALKKMDFGELEEWCASELSGMSKTRVLCILDGKPMLESSDTSESDESGPSLEIISDTEEWLTEDDNIKKEDGMSGKTKVKKHKNTSKVKSQSNNKKEDVGNSKLKAKNTNKDGSNNKYKDVKIKKEEEKETGKEKEADSLLDLLELEMRARAIRALIRKEDDIIPNSSESKTLANNGAVEENHVNKSRQDEISAKENCRRQLEKIISSQRMDGDEEDVVLVVQPTPTIELLSSESENDEVGTRVNQKLENERKVESTTNLNNKNNVTSSTEQGVRESRVVEGRDNDKKINNTNEEISHLHTSHNKGNSSLSSTNIADNTIKRKKVKKKSHSKCEVRSESSLNTNSKSNECPGKKEEKLCVLEEKEKITENISKEEEPVPSVSHSKQKVVSDEDKLADFEEIIDLDNYSDDMDDLENCDNDKNKYKDKEKIKNKDNSTIKEQKNSQVVDSNSSNSQKLKSAETWATRYYQTDDVQNVIKESKIQSEIRKRLRERQRLSKLTNSPNLNSSSPSRVQEVNNDKVETKPTGSVEEYLALKQATQSNLNTGSDISDNSISTQEKDKCMNTCSEKNVDAKDEKLIASVNEDVQKSIVTTVNNNI</sequence>
<feature type="region of interest" description="Disordered" evidence="1">
    <location>
        <begin position="559"/>
        <end position="592"/>
    </location>
</feature>
<feature type="compositionally biased region" description="Basic residues" evidence="1">
    <location>
        <begin position="387"/>
        <end position="396"/>
    </location>
</feature>
<feature type="compositionally biased region" description="Acidic residues" evidence="1">
    <location>
        <begin position="474"/>
        <end position="483"/>
    </location>
</feature>
<feature type="compositionally biased region" description="Polar residues" evidence="1">
    <location>
        <begin position="370"/>
        <end position="383"/>
    </location>
</feature>
<gene>
    <name evidence="2" type="ORF">HZH66_009670</name>
</gene>
<organism evidence="2 3">
    <name type="scientific">Vespula vulgaris</name>
    <name type="common">Yellow jacket</name>
    <name type="synonym">Wasp</name>
    <dbReference type="NCBI Taxonomy" id="7454"/>
    <lineage>
        <taxon>Eukaryota</taxon>
        <taxon>Metazoa</taxon>
        <taxon>Ecdysozoa</taxon>
        <taxon>Arthropoda</taxon>
        <taxon>Hexapoda</taxon>
        <taxon>Insecta</taxon>
        <taxon>Pterygota</taxon>
        <taxon>Neoptera</taxon>
        <taxon>Endopterygota</taxon>
        <taxon>Hymenoptera</taxon>
        <taxon>Apocrita</taxon>
        <taxon>Aculeata</taxon>
        <taxon>Vespoidea</taxon>
        <taxon>Vespidae</taxon>
        <taxon>Vespinae</taxon>
        <taxon>Vespula</taxon>
    </lineage>
</organism>
<feature type="region of interest" description="Disordered" evidence="1">
    <location>
        <begin position="317"/>
        <end position="419"/>
    </location>
</feature>
<proteinExistence type="predicted"/>
<feature type="region of interest" description="Disordered" evidence="1">
    <location>
        <begin position="101"/>
        <end position="202"/>
    </location>
</feature>
<dbReference type="PANTHER" id="PTHR14740:SF3">
    <property type="entry name" value="CASPASE ACTIVITY AND APOPTOSIS INHIBITOR 1"/>
    <property type="match status" value="1"/>
</dbReference>
<feature type="compositionally biased region" description="Low complexity" evidence="1">
    <location>
        <begin position="563"/>
        <end position="577"/>
    </location>
</feature>
<dbReference type="Pfam" id="PF15335">
    <property type="entry name" value="CAAP1"/>
    <property type="match status" value="1"/>
</dbReference>
<feature type="region of interest" description="Disordered" evidence="1">
    <location>
        <begin position="1"/>
        <end position="35"/>
    </location>
</feature>
<dbReference type="EMBL" id="JACSEA010000010">
    <property type="protein sequence ID" value="KAF7391190.1"/>
    <property type="molecule type" value="Genomic_DNA"/>
</dbReference>
<feature type="compositionally biased region" description="Low complexity" evidence="1">
    <location>
        <begin position="13"/>
        <end position="24"/>
    </location>
</feature>
<dbReference type="AlphaFoldDB" id="A0A834N0E1"/>
<name>A0A834N0E1_VESVU</name>
<dbReference type="Proteomes" id="UP000614350">
    <property type="component" value="Unassembled WGS sequence"/>
</dbReference>
<feature type="compositionally biased region" description="Basic residues" evidence="1">
    <location>
        <begin position="143"/>
        <end position="152"/>
    </location>
</feature>
<comment type="caution">
    <text evidence="2">The sequence shown here is derived from an EMBL/GenBank/DDBJ whole genome shotgun (WGS) entry which is preliminary data.</text>
</comment>
<feature type="compositionally biased region" description="Polar residues" evidence="1">
    <location>
        <begin position="322"/>
        <end position="338"/>
    </location>
</feature>
<dbReference type="GO" id="GO:0042981">
    <property type="term" value="P:regulation of apoptotic process"/>
    <property type="evidence" value="ECO:0007669"/>
    <property type="project" value="InterPro"/>
</dbReference>
<feature type="compositionally biased region" description="Basic and acidic residues" evidence="1">
    <location>
        <begin position="339"/>
        <end position="355"/>
    </location>
</feature>
<feature type="region of interest" description="Disordered" evidence="1">
    <location>
        <begin position="436"/>
        <end position="456"/>
    </location>
</feature>
<evidence type="ECO:0000313" key="3">
    <source>
        <dbReference type="Proteomes" id="UP000614350"/>
    </source>
</evidence>
<evidence type="ECO:0000256" key="1">
    <source>
        <dbReference type="SAM" id="MobiDB-lite"/>
    </source>
</evidence>
<protein>
    <submittedName>
        <fullName evidence="2">Uncharacterized protein</fullName>
    </submittedName>
</protein>